<reference evidence="1" key="1">
    <citation type="submission" date="2023-04" db="EMBL/GenBank/DDBJ databases">
        <title>Phytophthora lilii NBRC 32176.</title>
        <authorList>
            <person name="Ichikawa N."/>
            <person name="Sato H."/>
            <person name="Tonouchi N."/>
        </authorList>
    </citation>
    <scope>NUCLEOTIDE SEQUENCE</scope>
    <source>
        <strain evidence="1">NBRC 32176</strain>
    </source>
</reference>
<evidence type="ECO:0000313" key="1">
    <source>
        <dbReference type="EMBL" id="GMF23853.1"/>
    </source>
</evidence>
<gene>
    <name evidence="1" type="ORF">Plil01_000969500</name>
</gene>
<name>A0A9W6WZX0_9STRA</name>
<keyword evidence="2" id="KW-1185">Reference proteome</keyword>
<dbReference type="Proteomes" id="UP001165083">
    <property type="component" value="Unassembled WGS sequence"/>
</dbReference>
<accession>A0A9W6WZX0</accession>
<protein>
    <submittedName>
        <fullName evidence="1">Unnamed protein product</fullName>
    </submittedName>
</protein>
<comment type="caution">
    <text evidence="1">The sequence shown here is derived from an EMBL/GenBank/DDBJ whole genome shotgun (WGS) entry which is preliminary data.</text>
</comment>
<organism evidence="1 2">
    <name type="scientific">Phytophthora lilii</name>
    <dbReference type="NCBI Taxonomy" id="2077276"/>
    <lineage>
        <taxon>Eukaryota</taxon>
        <taxon>Sar</taxon>
        <taxon>Stramenopiles</taxon>
        <taxon>Oomycota</taxon>
        <taxon>Peronosporomycetes</taxon>
        <taxon>Peronosporales</taxon>
        <taxon>Peronosporaceae</taxon>
        <taxon>Phytophthora</taxon>
    </lineage>
</organism>
<proteinExistence type="predicted"/>
<dbReference type="OrthoDB" id="128115at2759"/>
<dbReference type="EMBL" id="BSXW01000491">
    <property type="protein sequence ID" value="GMF23853.1"/>
    <property type="molecule type" value="Genomic_DNA"/>
</dbReference>
<dbReference type="AlphaFoldDB" id="A0A9W6WZX0"/>
<evidence type="ECO:0000313" key="2">
    <source>
        <dbReference type="Proteomes" id="UP001165083"/>
    </source>
</evidence>
<sequence>MMKNLVYNKDINQADYDKLSLDDKKLFKEILAITHLQYNFIDKLPDPLGSLRMEYDKLKGELMLGNDNPSIIKQLKSITIDMYSNKLISDAEFKDIITRLL</sequence>